<comment type="subcellular location">
    <subcellularLocation>
        <location evidence="2">Cytoplasm</location>
    </subcellularLocation>
</comment>
<comment type="subunit">
    <text evidence="2">Interacts with ribosomal protein uL14 (rplN).</text>
</comment>
<organism evidence="3 4">
    <name type="scientific">Enorma phocaeensis</name>
    <dbReference type="NCBI Taxonomy" id="1871019"/>
    <lineage>
        <taxon>Bacteria</taxon>
        <taxon>Bacillati</taxon>
        <taxon>Actinomycetota</taxon>
        <taxon>Coriobacteriia</taxon>
        <taxon>Coriobacteriales</taxon>
        <taxon>Coriobacteriaceae</taxon>
        <taxon>Enorma</taxon>
    </lineage>
</organism>
<evidence type="ECO:0000313" key="4">
    <source>
        <dbReference type="Proteomes" id="UP001529421"/>
    </source>
</evidence>
<keyword evidence="4" id="KW-1185">Reference proteome</keyword>
<evidence type="ECO:0000256" key="1">
    <source>
        <dbReference type="ARBA" id="ARBA00010574"/>
    </source>
</evidence>
<comment type="caution">
    <text evidence="3">The sequence shown here is derived from an EMBL/GenBank/DDBJ whole genome shotgun (WGS) entry which is preliminary data.</text>
</comment>
<keyword evidence="2" id="KW-0810">Translation regulation</keyword>
<name>A0ABT7V667_9ACTN</name>
<dbReference type="EMBL" id="JAUDDZ010000001">
    <property type="protein sequence ID" value="MDM8273985.1"/>
    <property type="molecule type" value="Genomic_DNA"/>
</dbReference>
<accession>A0ABT7V667</accession>
<dbReference type="Gene3D" id="3.30.460.10">
    <property type="entry name" value="Beta Polymerase, domain 2"/>
    <property type="match status" value="1"/>
</dbReference>
<dbReference type="PANTHER" id="PTHR21043">
    <property type="entry name" value="IOJAP SUPERFAMILY ORTHOLOG"/>
    <property type="match status" value="1"/>
</dbReference>
<comment type="similarity">
    <text evidence="1 2">Belongs to the Iojap/RsfS family.</text>
</comment>
<comment type="function">
    <text evidence="2">Functions as a ribosomal silencing factor. Interacts with ribosomal protein uL14 (rplN), blocking formation of intersubunit bridge B8. Prevents association of the 30S and 50S ribosomal subunits and the formation of functional ribosomes, thus repressing translation.</text>
</comment>
<dbReference type="HAMAP" id="MF_01477">
    <property type="entry name" value="Iojap_RsfS"/>
    <property type="match status" value="1"/>
</dbReference>
<evidence type="ECO:0000256" key="2">
    <source>
        <dbReference type="HAMAP-Rule" id="MF_01477"/>
    </source>
</evidence>
<dbReference type="Pfam" id="PF02410">
    <property type="entry name" value="RsfS"/>
    <property type="match status" value="1"/>
</dbReference>
<protein>
    <recommendedName>
        <fullName evidence="2">Ribosomal silencing factor RsfS</fullName>
    </recommendedName>
</protein>
<dbReference type="PANTHER" id="PTHR21043:SF0">
    <property type="entry name" value="MITOCHONDRIAL ASSEMBLY OF RIBOSOMAL LARGE SUBUNIT PROTEIN 1"/>
    <property type="match status" value="1"/>
</dbReference>
<dbReference type="NCBIfam" id="TIGR00090">
    <property type="entry name" value="rsfS_iojap_ybeB"/>
    <property type="match status" value="1"/>
</dbReference>
<dbReference type="InterPro" id="IPR004394">
    <property type="entry name" value="Iojap/RsfS/C7orf30"/>
</dbReference>
<proteinExistence type="inferred from homology"/>
<keyword evidence="2" id="KW-0963">Cytoplasm</keyword>
<dbReference type="InterPro" id="IPR043519">
    <property type="entry name" value="NT_sf"/>
</dbReference>
<dbReference type="SUPFAM" id="SSF81301">
    <property type="entry name" value="Nucleotidyltransferase"/>
    <property type="match status" value="1"/>
</dbReference>
<reference evidence="4" key="1">
    <citation type="submission" date="2023-06" db="EMBL/GenBank/DDBJ databases">
        <title>Identification and characterization of horizontal gene transfer across gut microbiota members of farm animals based on homology search.</title>
        <authorList>
            <person name="Zeman M."/>
            <person name="Kubasova T."/>
            <person name="Jahodarova E."/>
            <person name="Nykrynova M."/>
            <person name="Rychlik I."/>
        </authorList>
    </citation>
    <scope>NUCLEOTIDE SEQUENCE [LARGE SCALE GENOMIC DNA]</scope>
    <source>
        <strain evidence="4">154_Feed</strain>
    </source>
</reference>
<sequence>MTQEGMDEMVTDEVLDGAEAEDVVDFEGDLEEARTQSFGSSVDRTAASLSASGVSAEQVARVAAQAAYDKKGEDIRVLDLTTLSDVCDYFVIVTGINSRLVDSIVDEVEEKVAKVCGEHPFSIEGRDERAWILMDYGSVIVHVFTPEQREYYRLEKLWGDAPELELELV</sequence>
<keyword evidence="2" id="KW-0678">Repressor</keyword>
<dbReference type="Proteomes" id="UP001529421">
    <property type="component" value="Unassembled WGS sequence"/>
</dbReference>
<gene>
    <name evidence="2 3" type="primary">rsfS</name>
    <name evidence="3" type="ORF">QUW28_00510</name>
</gene>
<evidence type="ECO:0000313" key="3">
    <source>
        <dbReference type="EMBL" id="MDM8273985.1"/>
    </source>
</evidence>